<comment type="subcellular location">
    <subcellularLocation>
        <location evidence="1">Membrane</location>
        <topology evidence="1">Single-pass membrane protein</topology>
    </subcellularLocation>
</comment>
<protein>
    <recommendedName>
        <fullName evidence="8">TIR domain-containing protein</fullName>
    </recommendedName>
</protein>
<dbReference type="InterPro" id="IPR000372">
    <property type="entry name" value="LRRNT"/>
</dbReference>
<dbReference type="InterPro" id="IPR000157">
    <property type="entry name" value="TIR_dom"/>
</dbReference>
<dbReference type="EMBL" id="VSWD01000005">
    <property type="protein sequence ID" value="KAK3102121.1"/>
    <property type="molecule type" value="Genomic_DNA"/>
</dbReference>
<feature type="domain" description="TIR" evidence="8">
    <location>
        <begin position="328"/>
        <end position="449"/>
    </location>
</feature>
<evidence type="ECO:0000313" key="10">
    <source>
        <dbReference type="Proteomes" id="UP001186944"/>
    </source>
</evidence>
<dbReference type="PANTHER" id="PTHR24365">
    <property type="entry name" value="TOLL-LIKE RECEPTOR"/>
    <property type="match status" value="1"/>
</dbReference>
<dbReference type="PRINTS" id="PR01537">
    <property type="entry name" value="INTRLKN1R1F"/>
</dbReference>
<sequence>MEDRYFSSILRMGKLDSIDVTNFIFQKQFCEINFDGNPIESITNPTAFKIDKAKEYGLDGTISVKNCRLYQMMNLTDIGLDQPSEFYKYLKFSFDARDSNFACDCILAPILASELDRAQKFWVQLTEGYDNVTCMSPEKLKGVTVKYLVESGDLDGMICDEPEHCPKGCDCYSQPSQNHLVINCTDAGLQTLPETLPWGNRYTLLMEGNDINSLDERDYLKRVYMADFRNNPVKTLATDAVSTFPDDVQLTVDGDGLSQFTTEIKIDQLDQELLNCDPIDKLWQRLAVVVAVIISIVLGLAMIFLCFKPEIFLLYRHHILCRKHDFDNLYDVYICFDERKQLVRKWIFGRLSPYLEGNGYQVFLPCRDESLGESRVQIREHAINNSRAYVVVVSNGAFDSTRVEEDSLYSFADDLTIQMEFSNILDNFKSDSKKRIAVINFRQSENQSS</sequence>
<dbReference type="GO" id="GO:0007165">
    <property type="term" value="P:signal transduction"/>
    <property type="evidence" value="ECO:0007669"/>
    <property type="project" value="InterPro"/>
</dbReference>
<organism evidence="9 10">
    <name type="scientific">Pinctada imbricata</name>
    <name type="common">Atlantic pearl-oyster</name>
    <name type="synonym">Pinctada martensii</name>
    <dbReference type="NCBI Taxonomy" id="66713"/>
    <lineage>
        <taxon>Eukaryota</taxon>
        <taxon>Metazoa</taxon>
        <taxon>Spiralia</taxon>
        <taxon>Lophotrochozoa</taxon>
        <taxon>Mollusca</taxon>
        <taxon>Bivalvia</taxon>
        <taxon>Autobranchia</taxon>
        <taxon>Pteriomorphia</taxon>
        <taxon>Pterioida</taxon>
        <taxon>Pterioidea</taxon>
        <taxon>Pteriidae</taxon>
        <taxon>Pinctada</taxon>
    </lineage>
</organism>
<dbReference type="PROSITE" id="PS50104">
    <property type="entry name" value="TIR"/>
    <property type="match status" value="1"/>
</dbReference>
<accession>A0AA89C166</accession>
<keyword evidence="5 7" id="KW-1133">Transmembrane helix</keyword>
<keyword evidence="10" id="KW-1185">Reference proteome</keyword>
<evidence type="ECO:0000256" key="3">
    <source>
        <dbReference type="ARBA" id="ARBA00022692"/>
    </source>
</evidence>
<dbReference type="GO" id="GO:0038023">
    <property type="term" value="F:signaling receptor activity"/>
    <property type="evidence" value="ECO:0007669"/>
    <property type="project" value="TreeGrafter"/>
</dbReference>
<dbReference type="Proteomes" id="UP001186944">
    <property type="component" value="Unassembled WGS sequence"/>
</dbReference>
<evidence type="ECO:0000256" key="7">
    <source>
        <dbReference type="SAM" id="Phobius"/>
    </source>
</evidence>
<evidence type="ECO:0000256" key="6">
    <source>
        <dbReference type="ARBA" id="ARBA00023136"/>
    </source>
</evidence>
<dbReference type="InterPro" id="IPR035897">
    <property type="entry name" value="Toll_tir_struct_dom_sf"/>
</dbReference>
<dbReference type="Pfam" id="PF01582">
    <property type="entry name" value="TIR"/>
    <property type="match status" value="1"/>
</dbReference>
<evidence type="ECO:0000256" key="1">
    <source>
        <dbReference type="ARBA" id="ARBA00004167"/>
    </source>
</evidence>
<dbReference type="AlphaFoldDB" id="A0AA89C166"/>
<evidence type="ECO:0000313" key="9">
    <source>
        <dbReference type="EMBL" id="KAK3102121.1"/>
    </source>
</evidence>
<dbReference type="GO" id="GO:0005886">
    <property type="term" value="C:plasma membrane"/>
    <property type="evidence" value="ECO:0007669"/>
    <property type="project" value="TreeGrafter"/>
</dbReference>
<proteinExistence type="predicted"/>
<dbReference type="InterPro" id="IPR032675">
    <property type="entry name" value="LRR_dom_sf"/>
</dbReference>
<evidence type="ECO:0000256" key="5">
    <source>
        <dbReference type="ARBA" id="ARBA00022989"/>
    </source>
</evidence>
<dbReference type="SUPFAM" id="SSF52200">
    <property type="entry name" value="Toll/Interleukin receptor TIR domain"/>
    <property type="match status" value="1"/>
</dbReference>
<evidence type="ECO:0000256" key="2">
    <source>
        <dbReference type="ARBA" id="ARBA00022614"/>
    </source>
</evidence>
<evidence type="ECO:0000256" key="4">
    <source>
        <dbReference type="ARBA" id="ARBA00022729"/>
    </source>
</evidence>
<name>A0AA89C166_PINIB</name>
<comment type="caution">
    <text evidence="9">The sequence shown here is derived from an EMBL/GenBank/DDBJ whole genome shotgun (WGS) entry which is preliminary data.</text>
</comment>
<keyword evidence="2" id="KW-0433">Leucine-rich repeat</keyword>
<reference evidence="9" key="1">
    <citation type="submission" date="2019-08" db="EMBL/GenBank/DDBJ databases">
        <title>The improved chromosome-level genome for the pearl oyster Pinctada fucata martensii using PacBio sequencing and Hi-C.</title>
        <authorList>
            <person name="Zheng Z."/>
        </authorList>
    </citation>
    <scope>NUCLEOTIDE SEQUENCE</scope>
    <source>
        <strain evidence="9">ZZ-2019</strain>
        <tissue evidence="9">Adductor muscle</tissue>
    </source>
</reference>
<evidence type="ECO:0000259" key="8">
    <source>
        <dbReference type="PROSITE" id="PS50104"/>
    </source>
</evidence>
<dbReference type="SMART" id="SM00013">
    <property type="entry name" value="LRRNT"/>
    <property type="match status" value="1"/>
</dbReference>
<dbReference type="Gene3D" id="3.80.10.10">
    <property type="entry name" value="Ribonuclease Inhibitor"/>
    <property type="match status" value="1"/>
</dbReference>
<gene>
    <name evidence="9" type="ORF">FSP39_008945</name>
</gene>
<dbReference type="PANTHER" id="PTHR24365:SF541">
    <property type="entry name" value="PROTEIN TOLL-RELATED"/>
    <property type="match status" value="1"/>
</dbReference>
<feature type="transmembrane region" description="Helical" evidence="7">
    <location>
        <begin position="282"/>
        <end position="307"/>
    </location>
</feature>
<keyword evidence="4" id="KW-0732">Signal</keyword>
<dbReference type="Gene3D" id="3.40.50.10140">
    <property type="entry name" value="Toll/interleukin-1 receptor homology (TIR) domain"/>
    <property type="match status" value="1"/>
</dbReference>
<keyword evidence="3 7" id="KW-0812">Transmembrane</keyword>
<keyword evidence="6 7" id="KW-0472">Membrane</keyword>